<name>A0A6G6GL40_9FLAO</name>
<evidence type="ECO:0000313" key="5">
    <source>
        <dbReference type="Proteomes" id="UP000505306"/>
    </source>
</evidence>
<dbReference type="InterPro" id="IPR041700">
    <property type="entry name" value="OMP_b-brl_3"/>
</dbReference>
<keyword evidence="5" id="KW-1185">Reference proteome</keyword>
<keyword evidence="2" id="KW-0732">Signal</keyword>
<dbReference type="RefSeq" id="WP_164679297.1">
    <property type="nucleotide sequence ID" value="NZ_CP049057.1"/>
</dbReference>
<feature type="region of interest" description="Disordered" evidence="1">
    <location>
        <begin position="347"/>
        <end position="377"/>
    </location>
</feature>
<feature type="signal peptide" evidence="2">
    <location>
        <begin position="1"/>
        <end position="18"/>
    </location>
</feature>
<dbReference type="InterPro" id="IPR008969">
    <property type="entry name" value="CarboxyPept-like_regulatory"/>
</dbReference>
<feature type="domain" description="Outer membrane protein beta-barrel" evidence="3">
    <location>
        <begin position="449"/>
        <end position="786"/>
    </location>
</feature>
<accession>A0A6G6GL40</accession>
<dbReference type="Pfam" id="PF14905">
    <property type="entry name" value="OMP_b-brl_3"/>
    <property type="match status" value="1"/>
</dbReference>
<dbReference type="SUPFAM" id="SSF56935">
    <property type="entry name" value="Porins"/>
    <property type="match status" value="1"/>
</dbReference>
<feature type="compositionally biased region" description="Low complexity" evidence="1">
    <location>
        <begin position="364"/>
        <end position="377"/>
    </location>
</feature>
<dbReference type="Pfam" id="PF13715">
    <property type="entry name" value="CarbopepD_reg_2"/>
    <property type="match status" value="1"/>
</dbReference>
<proteinExistence type="predicted"/>
<protein>
    <submittedName>
        <fullName evidence="4">Outer membrane beta-barrel protein</fullName>
    </submittedName>
</protein>
<feature type="compositionally biased region" description="Polar residues" evidence="1">
    <location>
        <begin position="421"/>
        <end position="440"/>
    </location>
</feature>
<gene>
    <name evidence="4" type="ORF">G5B37_06760</name>
</gene>
<evidence type="ECO:0000256" key="1">
    <source>
        <dbReference type="SAM" id="MobiDB-lite"/>
    </source>
</evidence>
<evidence type="ECO:0000256" key="2">
    <source>
        <dbReference type="SAM" id="SignalP"/>
    </source>
</evidence>
<dbReference type="SUPFAM" id="SSF49464">
    <property type="entry name" value="Carboxypeptidase regulatory domain-like"/>
    <property type="match status" value="1"/>
</dbReference>
<dbReference type="Gene3D" id="2.60.40.1120">
    <property type="entry name" value="Carboxypeptidase-like, regulatory domain"/>
    <property type="match status" value="1"/>
</dbReference>
<dbReference type="EMBL" id="CP049057">
    <property type="protein sequence ID" value="QIE59272.1"/>
    <property type="molecule type" value="Genomic_DNA"/>
</dbReference>
<dbReference type="Proteomes" id="UP000505306">
    <property type="component" value="Chromosome"/>
</dbReference>
<organism evidence="4 5">
    <name type="scientific">Rasiella rasia</name>
    <dbReference type="NCBI Taxonomy" id="2744027"/>
    <lineage>
        <taxon>Bacteria</taxon>
        <taxon>Pseudomonadati</taxon>
        <taxon>Bacteroidota</taxon>
        <taxon>Flavobacteriia</taxon>
        <taxon>Flavobacteriales</taxon>
        <taxon>Flavobacteriaceae</taxon>
        <taxon>Rasiella</taxon>
    </lineage>
</organism>
<dbReference type="AlphaFoldDB" id="A0A6G6GL40"/>
<sequence>MKHCLRALIFLCSIATFAQLQPFKISGTLMANDAGQPLESATVYVERVKDSTLVTYTITNQNGYFSIEDKAADKNLKIYITYVGYKTFEKEFVATSEEIELGTIVMKIDANTLDEVVLKSRAPITIKKDTLEFNVSSFKTKKDASVEDLLKKLPGVEVDDEGQITVNGKAVNKILVNGKPFFGDDPTITTRNLTKDIIEKVQVTDTKTDAEAFAGEDADGENKTINLTIKEENNKGIFGRVAAGGGTNDRYEFAGFFNKFDNDQRVSILAGGNNINSPGFSFGEIRKMFGNSRNAFVSGNGAFGVGNRTFGGSDGVTVSRNAGGNYADSFGKKVELSADYFYAGADSEDRTSTQRENILPDSRFFTNSNSESFTENNNHSANVQLDIKVDSTFLINLRPSFTYGKGNRRSSSNEASRDDNNQAINQSSTNSYSENTNRNFNNDLDITKRFGTRGSFIRLGVVVQYDNDTRDDFFQSNVEVFGDTPSQTNRNQFIDDESSLDSYFTDITYRYPILANKLYLDTKFSHREDKRTSIESTFDFDAATQEYTLFNTALSTNFKYINRRSTPGVGLQYSGEKISGNVRASYVLRTLANDDALRPEASFEQRFKALELRGYLTYRFSPKSSLYANYNLNNRPPEISQLQAFQDVSNPLNIITGNPNLEPANEHRVYVGYNNFDFQKRTGFNMYGSFSKTQNQVVQQTIVDENLVRNTTYTNVDGNYYAFAGATYSKDFKVDTLRTVKVSAGLSVNNNRTINFNNGEKYASTNNSLSPNIRLTLTWKKVLELIPNYRPSFTKSTFDLVGFDDRQFLQHTLGLQTATFLPKRLEWRNDINYNYNPDVGVGFQRSSWFWNSTLAYSVLQDTGTLTLKAFDLLGQNANARRSQTQNYIQDSQSLVLQQYFMLSFSWKFNSLGKKGEINDNGGFYIFN</sequence>
<feature type="region of interest" description="Disordered" evidence="1">
    <location>
        <begin position="404"/>
        <end position="440"/>
    </location>
</feature>
<dbReference type="KEGG" id="mgel:G5B37_06760"/>
<evidence type="ECO:0000313" key="4">
    <source>
        <dbReference type="EMBL" id="QIE59272.1"/>
    </source>
</evidence>
<reference evidence="4 5" key="1">
    <citation type="submission" date="2020-02" db="EMBL/GenBank/DDBJ databases">
        <title>Complete genome sequence of Flavobacteriaceae bacterium.</title>
        <authorList>
            <person name="Kim S.-J."/>
            <person name="Kim Y.-S."/>
            <person name="Kim K.-H."/>
        </authorList>
    </citation>
    <scope>NUCLEOTIDE SEQUENCE [LARGE SCALE GENOMIC DNA]</scope>
    <source>
        <strain evidence="4 5">RR4-40</strain>
    </source>
</reference>
<feature type="chain" id="PRO_5026125209" evidence="2">
    <location>
        <begin position="19"/>
        <end position="927"/>
    </location>
</feature>
<evidence type="ECO:0000259" key="3">
    <source>
        <dbReference type="Pfam" id="PF14905"/>
    </source>
</evidence>